<dbReference type="PANTHER" id="PTHR33096">
    <property type="entry name" value="CXC2 DOMAIN-CONTAINING PROTEIN"/>
    <property type="match status" value="1"/>
</dbReference>
<accession>A0AAD4DWG0</accession>
<dbReference type="PANTHER" id="PTHR33096:SF1">
    <property type="entry name" value="CXC1-LIKE CYSTEINE CLUSTER ASSOCIATED WITH KDZ TRANSPOSASES DOMAIN-CONTAINING PROTEIN"/>
    <property type="match status" value="1"/>
</dbReference>
<sequence length="363" mass="41890">MVGAFHGHAHNRRCQLDWHPMYISGTGHTEGEGCEHIFSASNDLARSTRHANRFHRHQAIEEHFAFWDANKYAALSNYLWTHYRKALKSVQLLTAELETIKAELRLSDNDFPGFFDQERIYLDGLKQPAPRDRLSIRYVEVLDELAERRAEWDLARESGNNALNGVHIGSLEQMHDALKQARIRVNSSYTKLQHAEGLVAHCETLLSVDERWLIGGDEYKHFKEEATLGKYHTALDELERLVVMRLFELSKLSLSGTGLRFPLLVSACTMTDSFTNCLGYKLRQQISKALQWRSDTIRNAINCYNIQAASLIPPRQTIAWKDIAKYSFLGEFDLLRDSHTDIQDKDWARPAHREVTTKYFKLC</sequence>
<gene>
    <name evidence="1" type="ORF">F5891DRAFT_960315</name>
</gene>
<reference evidence="1" key="1">
    <citation type="journal article" date="2020" name="New Phytol.">
        <title>Comparative genomics reveals dynamic genome evolution in host specialist ectomycorrhizal fungi.</title>
        <authorList>
            <person name="Lofgren L.A."/>
            <person name="Nguyen N.H."/>
            <person name="Vilgalys R."/>
            <person name="Ruytinx J."/>
            <person name="Liao H.L."/>
            <person name="Branco S."/>
            <person name="Kuo A."/>
            <person name="LaButti K."/>
            <person name="Lipzen A."/>
            <person name="Andreopoulos W."/>
            <person name="Pangilinan J."/>
            <person name="Riley R."/>
            <person name="Hundley H."/>
            <person name="Na H."/>
            <person name="Barry K."/>
            <person name="Grigoriev I.V."/>
            <person name="Stajich J.E."/>
            <person name="Kennedy P.G."/>
        </authorList>
    </citation>
    <scope>NUCLEOTIDE SEQUENCE</scope>
    <source>
        <strain evidence="1">FC203</strain>
    </source>
</reference>
<dbReference type="GeneID" id="64670015"/>
<dbReference type="AlphaFoldDB" id="A0AAD4DWG0"/>
<dbReference type="RefSeq" id="XP_041220921.1">
    <property type="nucleotide sequence ID" value="XM_041375717.1"/>
</dbReference>
<dbReference type="Proteomes" id="UP001195769">
    <property type="component" value="Unassembled WGS sequence"/>
</dbReference>
<name>A0AAD4DWG0_9AGAM</name>
<organism evidence="1 2">
    <name type="scientific">Suillus fuscotomentosus</name>
    <dbReference type="NCBI Taxonomy" id="1912939"/>
    <lineage>
        <taxon>Eukaryota</taxon>
        <taxon>Fungi</taxon>
        <taxon>Dikarya</taxon>
        <taxon>Basidiomycota</taxon>
        <taxon>Agaricomycotina</taxon>
        <taxon>Agaricomycetes</taxon>
        <taxon>Agaricomycetidae</taxon>
        <taxon>Boletales</taxon>
        <taxon>Suillineae</taxon>
        <taxon>Suillaceae</taxon>
        <taxon>Suillus</taxon>
    </lineage>
</organism>
<proteinExistence type="predicted"/>
<dbReference type="EMBL" id="JABBWK010000067">
    <property type="protein sequence ID" value="KAG1895345.1"/>
    <property type="molecule type" value="Genomic_DNA"/>
</dbReference>
<keyword evidence="2" id="KW-1185">Reference proteome</keyword>
<evidence type="ECO:0000313" key="2">
    <source>
        <dbReference type="Proteomes" id="UP001195769"/>
    </source>
</evidence>
<dbReference type="InterPro" id="IPR040521">
    <property type="entry name" value="KDZ"/>
</dbReference>
<dbReference type="Pfam" id="PF18758">
    <property type="entry name" value="KDZ"/>
    <property type="match status" value="1"/>
</dbReference>
<protein>
    <submittedName>
        <fullName evidence="1">Uncharacterized protein</fullName>
    </submittedName>
</protein>
<comment type="caution">
    <text evidence="1">The sequence shown here is derived from an EMBL/GenBank/DDBJ whole genome shotgun (WGS) entry which is preliminary data.</text>
</comment>
<evidence type="ECO:0000313" key="1">
    <source>
        <dbReference type="EMBL" id="KAG1895345.1"/>
    </source>
</evidence>